<feature type="domain" description="Ataxin-10" evidence="7">
    <location>
        <begin position="427"/>
        <end position="502"/>
    </location>
</feature>
<evidence type="ECO:0000256" key="3">
    <source>
        <dbReference type="ARBA" id="ARBA00023306"/>
    </source>
</evidence>
<dbReference type="InterPro" id="IPR016024">
    <property type="entry name" value="ARM-type_fold"/>
</dbReference>
<protein>
    <recommendedName>
        <fullName evidence="5">Ataxin-10 homolog</fullName>
    </recommendedName>
    <alternativeName>
        <fullName evidence="6">Copper transport protein 86</fullName>
    </alternativeName>
</protein>
<proteinExistence type="inferred from homology"/>
<dbReference type="InterPro" id="IPR051374">
    <property type="entry name" value="Ataxin-10/CTR86_families"/>
</dbReference>
<keyword evidence="3" id="KW-0131">Cell cycle</keyword>
<evidence type="ECO:0000256" key="6">
    <source>
        <dbReference type="ARBA" id="ARBA00044805"/>
    </source>
</evidence>
<dbReference type="RefSeq" id="XP_066077531.1">
    <property type="nucleotide sequence ID" value="XM_066221434.1"/>
</dbReference>
<dbReference type="SUPFAM" id="SSF48371">
    <property type="entry name" value="ARM repeat"/>
    <property type="match status" value="1"/>
</dbReference>
<dbReference type="GeneID" id="91096375"/>
<dbReference type="AlphaFoldDB" id="A0AAX4K125"/>
<keyword evidence="9" id="KW-1185">Reference proteome</keyword>
<reference evidence="8 9" key="1">
    <citation type="submission" date="2024-01" db="EMBL/GenBank/DDBJ databases">
        <title>Comparative genomics of Cryptococcus and Kwoniella reveals pathogenesis evolution and contrasting modes of karyotype evolution via chromosome fusion or intercentromeric recombination.</title>
        <authorList>
            <person name="Coelho M.A."/>
            <person name="David-Palma M."/>
            <person name="Shea T."/>
            <person name="Bowers K."/>
            <person name="McGinley-Smith S."/>
            <person name="Mohammad A.W."/>
            <person name="Gnirke A."/>
            <person name="Yurkov A.M."/>
            <person name="Nowrousian M."/>
            <person name="Sun S."/>
            <person name="Cuomo C.A."/>
            <person name="Heitman J."/>
        </authorList>
    </citation>
    <scope>NUCLEOTIDE SEQUENCE [LARGE SCALE GENOMIC DNA]</scope>
    <source>
        <strain evidence="8 9">CBS 6074</strain>
    </source>
</reference>
<accession>A0AAX4K125</accession>
<evidence type="ECO:0000259" key="7">
    <source>
        <dbReference type="Pfam" id="PF09759"/>
    </source>
</evidence>
<name>A0AAX4K125_9TREE</name>
<comment type="function">
    <text evidence="4">May play a role in the regulation of cytokinesis.</text>
</comment>
<dbReference type="EMBL" id="CP144104">
    <property type="protein sequence ID" value="WWC90768.1"/>
    <property type="molecule type" value="Genomic_DNA"/>
</dbReference>
<dbReference type="InterPro" id="IPR011989">
    <property type="entry name" value="ARM-like"/>
</dbReference>
<organism evidence="8 9">
    <name type="scientific">Kwoniella dendrophila CBS 6074</name>
    <dbReference type="NCBI Taxonomy" id="1295534"/>
    <lineage>
        <taxon>Eukaryota</taxon>
        <taxon>Fungi</taxon>
        <taxon>Dikarya</taxon>
        <taxon>Basidiomycota</taxon>
        <taxon>Agaricomycotina</taxon>
        <taxon>Tremellomycetes</taxon>
        <taxon>Tremellales</taxon>
        <taxon>Cryptococcaceae</taxon>
        <taxon>Kwoniella</taxon>
    </lineage>
</organism>
<keyword evidence="2" id="KW-0132">Cell division</keyword>
<dbReference type="InterPro" id="IPR019156">
    <property type="entry name" value="Ataxin-10_domain"/>
</dbReference>
<evidence type="ECO:0000256" key="4">
    <source>
        <dbReference type="ARBA" id="ARBA00044746"/>
    </source>
</evidence>
<comment type="similarity">
    <text evidence="1">Belongs to the ataxin-10 family.</text>
</comment>
<sequence>MDFEGIISALLGKSETILQSDEACLDIAKNVEGVARYLAQHLEEREDLIALESNVNIFDALSPFWAGLANSFDPSQAAKNDIIGWASEDSRIQLALALGKLERNLIAGLKEFQDAAEQHEVAIRALIFNITTFIRIEDSKFFTLQSVLAQLLCNLLSPTSSQSNADHLADKYLEVYLSGGRNEDVIIRLLDSKDVKTNNATLHLLHNVVRDSGSRLKRLLSESGIRWLAKILNRMDEWVELQNGLFELGASIFNSIIESSLHPELFELLGSTSEVITPSQTILLKILDSHLTSTPSSPPSPSPHLFLIPLLHNLARYTKISINSGQDDPRLPKVFEGLILVCEGLSAIGLSVQSRRDAGENLREGLNNGDEYMVKNMKSKDESQGVVKPSIDLLRSLDTFFPRINPRIQSTATITPISEELKPFSNLKRNIVQLLGVLTFEDTSVGDQVREHEGIQLILSMTEIDENNPYLREHALLCVRNLMLNNPSNQAIIQQMNPVGVLSPENGELLPVPEKMKKK</sequence>
<gene>
    <name evidence="8" type="ORF">L201_005705</name>
</gene>
<dbReference type="GO" id="GO:0051301">
    <property type="term" value="P:cell division"/>
    <property type="evidence" value="ECO:0007669"/>
    <property type="project" value="UniProtKB-KW"/>
</dbReference>
<evidence type="ECO:0000256" key="2">
    <source>
        <dbReference type="ARBA" id="ARBA00022618"/>
    </source>
</evidence>
<dbReference type="Gene3D" id="1.25.10.10">
    <property type="entry name" value="Leucine-rich Repeat Variant"/>
    <property type="match status" value="2"/>
</dbReference>
<dbReference type="Proteomes" id="UP001355207">
    <property type="component" value="Chromosome 7"/>
</dbReference>
<evidence type="ECO:0000256" key="5">
    <source>
        <dbReference type="ARBA" id="ARBA00044801"/>
    </source>
</evidence>
<dbReference type="PANTHER" id="PTHR13255">
    <property type="entry name" value="ATAXIN-10"/>
    <property type="match status" value="1"/>
</dbReference>
<evidence type="ECO:0000256" key="1">
    <source>
        <dbReference type="ARBA" id="ARBA00008384"/>
    </source>
</evidence>
<evidence type="ECO:0000313" key="8">
    <source>
        <dbReference type="EMBL" id="WWC90768.1"/>
    </source>
</evidence>
<evidence type="ECO:0000313" key="9">
    <source>
        <dbReference type="Proteomes" id="UP001355207"/>
    </source>
</evidence>
<dbReference type="PANTHER" id="PTHR13255:SF0">
    <property type="entry name" value="ATAXIN-10"/>
    <property type="match status" value="1"/>
</dbReference>
<dbReference type="Pfam" id="PF09759">
    <property type="entry name" value="Atx10homo_assoc"/>
    <property type="match status" value="1"/>
</dbReference>
<dbReference type="GO" id="GO:0005829">
    <property type="term" value="C:cytosol"/>
    <property type="evidence" value="ECO:0007669"/>
    <property type="project" value="TreeGrafter"/>
</dbReference>